<evidence type="ECO:0000313" key="2">
    <source>
        <dbReference type="Proteomes" id="UP000324222"/>
    </source>
</evidence>
<reference evidence="1 2" key="1">
    <citation type="submission" date="2019-05" db="EMBL/GenBank/DDBJ databases">
        <title>Another draft genome of Portunus trituberculatus and its Hox gene families provides insights of decapod evolution.</title>
        <authorList>
            <person name="Jeong J.-H."/>
            <person name="Song I."/>
            <person name="Kim S."/>
            <person name="Choi T."/>
            <person name="Kim D."/>
            <person name="Ryu S."/>
            <person name="Kim W."/>
        </authorList>
    </citation>
    <scope>NUCLEOTIDE SEQUENCE [LARGE SCALE GENOMIC DNA]</scope>
    <source>
        <tissue evidence="1">Muscle</tissue>
    </source>
</reference>
<name>A0A5B7H5P3_PORTR</name>
<dbReference type="AlphaFoldDB" id="A0A5B7H5P3"/>
<dbReference type="Proteomes" id="UP000324222">
    <property type="component" value="Unassembled WGS sequence"/>
</dbReference>
<protein>
    <submittedName>
        <fullName evidence="1">Uncharacterized protein</fullName>
    </submittedName>
</protein>
<accession>A0A5B7H5P3</accession>
<proteinExistence type="predicted"/>
<comment type="caution">
    <text evidence="1">The sequence shown here is derived from an EMBL/GenBank/DDBJ whole genome shotgun (WGS) entry which is preliminary data.</text>
</comment>
<gene>
    <name evidence="1" type="ORF">E2C01_060520</name>
</gene>
<evidence type="ECO:0000313" key="1">
    <source>
        <dbReference type="EMBL" id="MPC66372.1"/>
    </source>
</evidence>
<organism evidence="1 2">
    <name type="scientific">Portunus trituberculatus</name>
    <name type="common">Swimming crab</name>
    <name type="synonym">Neptunus trituberculatus</name>
    <dbReference type="NCBI Taxonomy" id="210409"/>
    <lineage>
        <taxon>Eukaryota</taxon>
        <taxon>Metazoa</taxon>
        <taxon>Ecdysozoa</taxon>
        <taxon>Arthropoda</taxon>
        <taxon>Crustacea</taxon>
        <taxon>Multicrustacea</taxon>
        <taxon>Malacostraca</taxon>
        <taxon>Eumalacostraca</taxon>
        <taxon>Eucarida</taxon>
        <taxon>Decapoda</taxon>
        <taxon>Pleocyemata</taxon>
        <taxon>Brachyura</taxon>
        <taxon>Eubrachyura</taxon>
        <taxon>Portunoidea</taxon>
        <taxon>Portunidae</taxon>
        <taxon>Portuninae</taxon>
        <taxon>Portunus</taxon>
    </lineage>
</organism>
<dbReference type="EMBL" id="VSRR010024666">
    <property type="protein sequence ID" value="MPC66372.1"/>
    <property type="molecule type" value="Genomic_DNA"/>
</dbReference>
<sequence length="127" mass="14277">MLGSEFPEAKYLCTERLESRTWRPSSRRVAGVAVRDVHQGKPVRECVLRGATADTAHARKIPGKIKFDSKGKSLARLLCCVARVHLAVIRYCTWCKSGAVTRCLRGWVVGGKETFEKQVLEKIFRMA</sequence>
<keyword evidence="2" id="KW-1185">Reference proteome</keyword>